<reference evidence="3 4" key="1">
    <citation type="journal article" date="2007" name="Science">
        <title>The Chlamydomonas genome reveals the evolution of key animal and plant functions.</title>
        <authorList>
            <person name="Merchant S.S."/>
            <person name="Prochnik S.E."/>
            <person name="Vallon O."/>
            <person name="Harris E.H."/>
            <person name="Karpowicz S.J."/>
            <person name="Witman G.B."/>
            <person name="Terry A."/>
            <person name="Salamov A."/>
            <person name="Fritz-Laylin L.K."/>
            <person name="Marechal-Drouard L."/>
            <person name="Marshall W.F."/>
            <person name="Qu L.H."/>
            <person name="Nelson D.R."/>
            <person name="Sanderfoot A.A."/>
            <person name="Spalding M.H."/>
            <person name="Kapitonov V.V."/>
            <person name="Ren Q."/>
            <person name="Ferris P."/>
            <person name="Lindquist E."/>
            <person name="Shapiro H."/>
            <person name="Lucas S.M."/>
            <person name="Grimwood J."/>
            <person name="Schmutz J."/>
            <person name="Cardol P."/>
            <person name="Cerutti H."/>
            <person name="Chanfreau G."/>
            <person name="Chen C.L."/>
            <person name="Cognat V."/>
            <person name="Croft M.T."/>
            <person name="Dent R."/>
            <person name="Dutcher S."/>
            <person name="Fernandez E."/>
            <person name="Fukuzawa H."/>
            <person name="Gonzalez-Ballester D."/>
            <person name="Gonzalez-Halphen D."/>
            <person name="Hallmann A."/>
            <person name="Hanikenne M."/>
            <person name="Hippler M."/>
            <person name="Inwood W."/>
            <person name="Jabbari K."/>
            <person name="Kalanon M."/>
            <person name="Kuras R."/>
            <person name="Lefebvre P.A."/>
            <person name="Lemaire S.D."/>
            <person name="Lobanov A.V."/>
            <person name="Lohr M."/>
            <person name="Manuell A."/>
            <person name="Meier I."/>
            <person name="Mets L."/>
            <person name="Mittag M."/>
            <person name="Mittelmeier T."/>
            <person name="Moroney J.V."/>
            <person name="Moseley J."/>
            <person name="Napoli C."/>
            <person name="Nedelcu A.M."/>
            <person name="Niyogi K."/>
            <person name="Novoselov S.V."/>
            <person name="Paulsen I.T."/>
            <person name="Pazour G."/>
            <person name="Purton S."/>
            <person name="Ral J.P."/>
            <person name="Riano-Pachon D.M."/>
            <person name="Riekhof W."/>
            <person name="Rymarquis L."/>
            <person name="Schroda M."/>
            <person name="Stern D."/>
            <person name="Umen J."/>
            <person name="Willows R."/>
            <person name="Wilson N."/>
            <person name="Zimmer S.L."/>
            <person name="Allmer J."/>
            <person name="Balk J."/>
            <person name="Bisova K."/>
            <person name="Chen C.J."/>
            <person name="Elias M."/>
            <person name="Gendler K."/>
            <person name="Hauser C."/>
            <person name="Lamb M.R."/>
            <person name="Ledford H."/>
            <person name="Long J.C."/>
            <person name="Minagawa J."/>
            <person name="Page M.D."/>
            <person name="Pan J."/>
            <person name="Pootakham W."/>
            <person name="Roje S."/>
            <person name="Rose A."/>
            <person name="Stahlberg E."/>
            <person name="Terauchi A.M."/>
            <person name="Yang P."/>
            <person name="Ball S."/>
            <person name="Bowler C."/>
            <person name="Dieckmann C.L."/>
            <person name="Gladyshev V.N."/>
            <person name="Green P."/>
            <person name="Jorgensen R."/>
            <person name="Mayfield S."/>
            <person name="Mueller-Roeber B."/>
            <person name="Rajamani S."/>
            <person name="Sayre R.T."/>
            <person name="Brokstein P."/>
            <person name="Dubchak I."/>
            <person name="Goodstein D."/>
            <person name="Hornick L."/>
            <person name="Huang Y.W."/>
            <person name="Jhaveri J."/>
            <person name="Luo Y."/>
            <person name="Martinez D."/>
            <person name="Ngau W.C."/>
            <person name="Otillar B."/>
            <person name="Poliakov A."/>
            <person name="Porter A."/>
            <person name="Szajkowski L."/>
            <person name="Werner G."/>
            <person name="Zhou K."/>
            <person name="Grigoriev I.V."/>
            <person name="Rokhsar D.S."/>
            <person name="Grossman A.R."/>
        </authorList>
    </citation>
    <scope>NUCLEOTIDE SEQUENCE [LARGE SCALE GENOMIC DNA]</scope>
    <source>
        <strain evidence="4">CC-503</strain>
    </source>
</reference>
<dbReference type="InterPro" id="IPR051601">
    <property type="entry name" value="Serine_prot/Carboxylest_S33"/>
</dbReference>
<dbReference type="eggNOG" id="KOG2382">
    <property type="taxonomic scope" value="Eukaryota"/>
</dbReference>
<sequence>MHTWLPARLKCARVGPGRSRSSCSSNPGVQRSSCRLPKRLQQVETCVYLDDRPAAATPLQSLAATKTVDYDRFSWTPGQTRDLAFTDVIGVPNPTVAYELVQGSQAFWDGPGASGASTAPPTAVLVHGILGHRGNLRSFADLLVQRNPSWQVLLVDLRCHGESAALPGRPEAPHSVASAATDILALLRQLKLFPRVLIGHSFGGKVVMSMVAQFPARLPRPVQVWVLDCLPGEVRPAAGSTLTRSAGDDPERLIALLRSIPTPVVSRQAVVDTVLRAGFTMPIARWVVTNLRRVTAQPAAGSSVSNNGGGYTYYGGNGAEGGGVSWTFDLNGVAELYRSYLDTQLWDVIEHPPQGLQLDFVKAERSAYSWQGDEAAIRGSGHNVHLLPNSGHWVSTDNPDGLYELLAASLHLAPSLASRRQAAEQRQAAERAAAAAERHHPHPPPVHAYTLQPHEEAAGDEISAYAD</sequence>
<dbReference type="InterPro" id="IPR000073">
    <property type="entry name" value="AB_hydrolase_1"/>
</dbReference>
<dbReference type="Gene3D" id="3.40.50.1820">
    <property type="entry name" value="alpha/beta hydrolase"/>
    <property type="match status" value="1"/>
</dbReference>
<evidence type="ECO:0000313" key="4">
    <source>
        <dbReference type="Proteomes" id="UP000006906"/>
    </source>
</evidence>
<dbReference type="GO" id="GO:0016787">
    <property type="term" value="F:hydrolase activity"/>
    <property type="evidence" value="ECO:0007669"/>
    <property type="project" value="UniProtKB-KW"/>
</dbReference>
<dbReference type="OrthoDB" id="8119704at2759"/>
<dbReference type="InterPro" id="IPR029058">
    <property type="entry name" value="AB_hydrolase_fold"/>
</dbReference>
<dbReference type="AlphaFoldDB" id="A8IYZ9"/>
<dbReference type="HOGENOM" id="CLU_046770_0_0_1"/>
<gene>
    <name evidence="3" type="ORF">CHLRE_08g384800v5</name>
</gene>
<dbReference type="FunCoup" id="A8IYZ9">
    <property type="interactions" value="1288"/>
</dbReference>
<dbReference type="STRING" id="3055.A8IYZ9"/>
<keyword evidence="2" id="KW-0378">Hydrolase</keyword>
<dbReference type="KEGG" id="cre:CHLRE_08g384800v5"/>
<proteinExistence type="inferred from homology"/>
<dbReference type="Gramene" id="PNW80270">
    <property type="protein sequence ID" value="PNW80270"/>
    <property type="gene ID" value="CHLRE_08g384800v5"/>
</dbReference>
<dbReference type="SUPFAM" id="SSF53474">
    <property type="entry name" value="alpha/beta-Hydrolases"/>
    <property type="match status" value="1"/>
</dbReference>
<comment type="similarity">
    <text evidence="1">Belongs to the peptidase S33 family.</text>
</comment>
<dbReference type="EMBL" id="CM008969">
    <property type="protein sequence ID" value="PNW80270.1"/>
    <property type="molecule type" value="Genomic_DNA"/>
</dbReference>
<dbReference type="PaxDb" id="3055-EDP02736"/>
<keyword evidence="4" id="KW-1185">Reference proteome</keyword>
<dbReference type="SMR" id="A8IYZ9"/>
<dbReference type="RefSeq" id="XP_001694303.1">
    <property type="nucleotide sequence ID" value="XM_001694251.3"/>
</dbReference>
<name>A8IYZ9_CHLRE</name>
<dbReference type="Pfam" id="PF12697">
    <property type="entry name" value="Abhydrolase_6"/>
    <property type="match status" value="1"/>
</dbReference>
<dbReference type="PANTHER" id="PTHR43248">
    <property type="entry name" value="2-SUCCINYL-6-HYDROXY-2,4-CYCLOHEXADIENE-1-CARBOXYLATE SYNTHASE"/>
    <property type="match status" value="1"/>
</dbReference>
<protein>
    <submittedName>
        <fullName evidence="3">Uncharacterized protein</fullName>
    </submittedName>
</protein>
<dbReference type="Proteomes" id="UP000006906">
    <property type="component" value="Chromosome 8"/>
</dbReference>
<evidence type="ECO:0000256" key="2">
    <source>
        <dbReference type="ARBA" id="ARBA00022801"/>
    </source>
</evidence>
<accession>A8IYZ9</accession>
<dbReference type="InParanoid" id="A8IYZ9"/>
<dbReference type="GeneID" id="5719802"/>
<dbReference type="PANTHER" id="PTHR43248:SF14">
    <property type="entry name" value="ALPHA_BETA-HYDROLASES SUPERFAMILY PROTEIN"/>
    <property type="match status" value="1"/>
</dbReference>
<evidence type="ECO:0000313" key="3">
    <source>
        <dbReference type="EMBL" id="PNW80270.1"/>
    </source>
</evidence>
<evidence type="ECO:0000256" key="1">
    <source>
        <dbReference type="ARBA" id="ARBA00010088"/>
    </source>
</evidence>
<organism evidence="3 4">
    <name type="scientific">Chlamydomonas reinhardtii</name>
    <name type="common">Chlamydomonas smithii</name>
    <dbReference type="NCBI Taxonomy" id="3055"/>
    <lineage>
        <taxon>Eukaryota</taxon>
        <taxon>Viridiplantae</taxon>
        <taxon>Chlorophyta</taxon>
        <taxon>core chlorophytes</taxon>
        <taxon>Chlorophyceae</taxon>
        <taxon>CS clade</taxon>
        <taxon>Chlamydomonadales</taxon>
        <taxon>Chlamydomonadaceae</taxon>
        <taxon>Chlamydomonas</taxon>
    </lineage>
</organism>